<name>A0A919NPW3_9ACTN</name>
<accession>A0A919NPW3</accession>
<evidence type="ECO:0008006" key="4">
    <source>
        <dbReference type="Google" id="ProtNLM"/>
    </source>
</evidence>
<proteinExistence type="predicted"/>
<organism evidence="2 3">
    <name type="scientific">Paractinoplanes tereljensis</name>
    <dbReference type="NCBI Taxonomy" id="571912"/>
    <lineage>
        <taxon>Bacteria</taxon>
        <taxon>Bacillati</taxon>
        <taxon>Actinomycetota</taxon>
        <taxon>Actinomycetes</taxon>
        <taxon>Micromonosporales</taxon>
        <taxon>Micromonosporaceae</taxon>
        <taxon>Paractinoplanes</taxon>
    </lineage>
</organism>
<evidence type="ECO:0000256" key="1">
    <source>
        <dbReference type="SAM" id="Phobius"/>
    </source>
</evidence>
<protein>
    <recommendedName>
        <fullName evidence="4">Integral membrane protein</fullName>
    </recommendedName>
</protein>
<gene>
    <name evidence="2" type="ORF">Ate02nite_46260</name>
</gene>
<dbReference type="RefSeq" id="WP_203808931.1">
    <property type="nucleotide sequence ID" value="NZ_BOMY01000033.1"/>
</dbReference>
<evidence type="ECO:0000313" key="3">
    <source>
        <dbReference type="Proteomes" id="UP000623608"/>
    </source>
</evidence>
<feature type="transmembrane region" description="Helical" evidence="1">
    <location>
        <begin position="258"/>
        <end position="276"/>
    </location>
</feature>
<feature type="transmembrane region" description="Helical" evidence="1">
    <location>
        <begin position="37"/>
        <end position="61"/>
    </location>
</feature>
<dbReference type="AlphaFoldDB" id="A0A919NPW3"/>
<keyword evidence="3" id="KW-1185">Reference proteome</keyword>
<evidence type="ECO:0000313" key="2">
    <source>
        <dbReference type="EMBL" id="GIF21896.1"/>
    </source>
</evidence>
<comment type="caution">
    <text evidence="2">The sequence shown here is derived from an EMBL/GenBank/DDBJ whole genome shotgun (WGS) entry which is preliminary data.</text>
</comment>
<dbReference type="Proteomes" id="UP000623608">
    <property type="component" value="Unassembled WGS sequence"/>
</dbReference>
<keyword evidence="1" id="KW-0812">Transmembrane</keyword>
<keyword evidence="1" id="KW-1133">Transmembrane helix</keyword>
<reference evidence="2" key="1">
    <citation type="submission" date="2021-01" db="EMBL/GenBank/DDBJ databases">
        <title>Whole genome shotgun sequence of Actinoplanes tereljensis NBRC 105297.</title>
        <authorList>
            <person name="Komaki H."/>
            <person name="Tamura T."/>
        </authorList>
    </citation>
    <scope>NUCLEOTIDE SEQUENCE</scope>
    <source>
        <strain evidence="2">NBRC 105297</strain>
    </source>
</reference>
<feature type="transmembrane region" description="Helical" evidence="1">
    <location>
        <begin position="283"/>
        <end position="301"/>
    </location>
</feature>
<dbReference type="EMBL" id="BOMY01000033">
    <property type="protein sequence ID" value="GIF21896.1"/>
    <property type="molecule type" value="Genomic_DNA"/>
</dbReference>
<feature type="transmembrane region" description="Helical" evidence="1">
    <location>
        <begin position="339"/>
        <end position="360"/>
    </location>
</feature>
<sequence length="445" mass="47735">MTYTEAPVEIERLRAELATLQGRLDDRRRREFALLSLRRVAAAVFITITAFALVASVVGLWAATTVLSTGRWVSTVAPLPKDPQVATAVAEYTTTQVFEVLDVQRRITEVLPQQAAFVAGPITGQLRQAVDRTVTNVLQSDGFQGIWIELNRRAHQRVLAIVEDRSEVIGATADHVDIDLLPLINQVLRNLSAQLPTLFGKQITLPDLSSGEIPDNLRARVQDALGVPLPANFAQFTIYDAGRLAAVQESVATAKRSLAIFVTLTVVLLALALIISTGRRRTILQLGLGLVVAAVAVRAVLRGVRADVLAGVPEGVYRDGVAAAMTSVFGLLRLRGQQLLWIGAVLAVVAYLAGPGRGAVWLRSQVRRGALHIGRPSPRWIAAHLDVLRVGGLVLAAIVALLLSSWTSLFVVVVLLAVYEVGVTLLARDRSLPSHDAPDAPAAAG</sequence>
<keyword evidence="1" id="KW-0472">Membrane</keyword>